<dbReference type="EMBL" id="LJGW01000377">
    <property type="protein sequence ID" value="OEV09241.1"/>
    <property type="molecule type" value="Genomic_DNA"/>
</dbReference>
<evidence type="ECO:0000313" key="1">
    <source>
        <dbReference type="EMBL" id="OEV09241.1"/>
    </source>
</evidence>
<reference evidence="1 2" key="1">
    <citation type="journal article" date="2016" name="Front. Microbiol.">
        <title>Comparative Genomics Analysis of Streptomyces Species Reveals Their Adaptation to the Marine Environment and Their Diversity at the Genomic Level.</title>
        <authorList>
            <person name="Tian X."/>
            <person name="Zhang Z."/>
            <person name="Yang T."/>
            <person name="Chen M."/>
            <person name="Li J."/>
            <person name="Chen F."/>
            <person name="Yang J."/>
            <person name="Li W."/>
            <person name="Zhang B."/>
            <person name="Zhang Z."/>
            <person name="Wu J."/>
            <person name="Zhang C."/>
            <person name="Long L."/>
            <person name="Xiao J."/>
        </authorList>
    </citation>
    <scope>NUCLEOTIDE SEQUENCE [LARGE SCALE GENOMIC DNA]</scope>
    <source>
        <strain evidence="1 2">SCSIO 10429</strain>
    </source>
</reference>
<gene>
    <name evidence="1" type="ORF">AN218_22500</name>
</gene>
<dbReference type="AlphaFoldDB" id="A0A1E7KZD9"/>
<organism evidence="1 2">
    <name type="scientific">Streptomyces nanshensis</name>
    <dbReference type="NCBI Taxonomy" id="518642"/>
    <lineage>
        <taxon>Bacteria</taxon>
        <taxon>Bacillati</taxon>
        <taxon>Actinomycetota</taxon>
        <taxon>Actinomycetes</taxon>
        <taxon>Kitasatosporales</taxon>
        <taxon>Streptomycetaceae</taxon>
        <taxon>Streptomyces</taxon>
    </lineage>
</organism>
<evidence type="ECO:0000313" key="2">
    <source>
        <dbReference type="Proteomes" id="UP000176005"/>
    </source>
</evidence>
<name>A0A1E7KZD9_9ACTN</name>
<accession>A0A1E7KZD9</accession>
<protein>
    <submittedName>
        <fullName evidence="1">Uncharacterized protein</fullName>
    </submittedName>
</protein>
<comment type="caution">
    <text evidence="1">The sequence shown here is derived from an EMBL/GenBank/DDBJ whole genome shotgun (WGS) entry which is preliminary data.</text>
</comment>
<keyword evidence="2" id="KW-1185">Reference proteome</keyword>
<sequence>MPRTAVIARLETWWSVGVDSFADDGGYDPSAVPRELCGYVTASITDIKALDEAEGWAHGYGRTGLRVRDGRVHMALAWRLDVDRQAWAAVRGLDPRRGVRRDLAEHIAFELFHLSSVCETDAVMTARYATGHGTVRRIWRPEDRRRTS</sequence>
<dbReference type="Proteomes" id="UP000176005">
    <property type="component" value="Unassembled WGS sequence"/>
</dbReference>
<proteinExistence type="predicted"/>
<dbReference type="PATRIC" id="fig|518642.10.peg.4747"/>
<dbReference type="RefSeq" id="WP_070018712.1">
    <property type="nucleotide sequence ID" value="NZ_LJGW01000377.1"/>
</dbReference>